<evidence type="ECO:0000256" key="5">
    <source>
        <dbReference type="ARBA" id="ARBA00022692"/>
    </source>
</evidence>
<dbReference type="RefSeq" id="WP_214185534.1">
    <property type="nucleotide sequence ID" value="NZ_BSDS01000002.1"/>
</dbReference>
<accession>A0A9W6G1T0</accession>
<evidence type="ECO:0000256" key="3">
    <source>
        <dbReference type="ARBA" id="ARBA00022475"/>
    </source>
</evidence>
<keyword evidence="11" id="KW-0534">Nitrate assimilation</keyword>
<dbReference type="GO" id="GO:0019645">
    <property type="term" value="P:anaerobic electron transport chain"/>
    <property type="evidence" value="ECO:0007669"/>
    <property type="project" value="TreeGrafter"/>
</dbReference>
<keyword evidence="3" id="KW-1003">Cell membrane</keyword>
<evidence type="ECO:0000256" key="2">
    <source>
        <dbReference type="ARBA" id="ARBA00022448"/>
    </source>
</evidence>
<feature type="transmembrane region" description="Helical" evidence="14">
    <location>
        <begin position="119"/>
        <end position="142"/>
    </location>
</feature>
<keyword evidence="17" id="KW-1185">Reference proteome</keyword>
<dbReference type="InterPro" id="IPR023234">
    <property type="entry name" value="NarG-like_domain"/>
</dbReference>
<evidence type="ECO:0000256" key="6">
    <source>
        <dbReference type="ARBA" id="ARBA00022723"/>
    </source>
</evidence>
<dbReference type="Pfam" id="PF02665">
    <property type="entry name" value="Nitrate_red_gam"/>
    <property type="match status" value="1"/>
</dbReference>
<comment type="caution">
    <text evidence="16">The sequence shown here is derived from an EMBL/GenBank/DDBJ whole genome shotgun (WGS) entry which is preliminary data.</text>
</comment>
<keyword evidence="8 14" id="KW-1133">Transmembrane helix</keyword>
<dbReference type="InterPro" id="IPR003816">
    <property type="entry name" value="Nitrate_red_gam"/>
</dbReference>
<keyword evidence="5 14" id="KW-0812">Transmembrane</keyword>
<gene>
    <name evidence="16" type="primary">narI</name>
    <name evidence="16" type="ORF">GHYDROH2_23090</name>
</gene>
<keyword evidence="12 14" id="KW-0472">Membrane</keyword>
<dbReference type="NCBIfam" id="TIGR00351">
    <property type="entry name" value="narI"/>
    <property type="match status" value="1"/>
</dbReference>
<dbReference type="GO" id="GO:0042128">
    <property type="term" value="P:nitrate assimilation"/>
    <property type="evidence" value="ECO:0007669"/>
    <property type="project" value="UniProtKB-KW"/>
</dbReference>
<keyword evidence="2" id="KW-0813">Transport</keyword>
<dbReference type="GO" id="GO:0020037">
    <property type="term" value="F:heme binding"/>
    <property type="evidence" value="ECO:0007669"/>
    <property type="project" value="TreeGrafter"/>
</dbReference>
<dbReference type="InterPro" id="IPR051936">
    <property type="entry name" value="Heme-iron_electron_transfer"/>
</dbReference>
<dbReference type="AlphaFoldDB" id="A0A9W6G1T0"/>
<evidence type="ECO:0000259" key="15">
    <source>
        <dbReference type="Pfam" id="PF02665"/>
    </source>
</evidence>
<keyword evidence="7" id="KW-0249">Electron transport</keyword>
<evidence type="ECO:0000256" key="12">
    <source>
        <dbReference type="ARBA" id="ARBA00023136"/>
    </source>
</evidence>
<feature type="binding site" description="axial binding residue" evidence="13">
    <location>
        <position position="54"/>
    </location>
    <ligand>
        <name>heme b</name>
        <dbReference type="ChEBI" id="CHEBI:60344"/>
        <label>1</label>
    </ligand>
    <ligandPart>
        <name>Fe</name>
        <dbReference type="ChEBI" id="CHEBI:18248"/>
    </ligandPart>
</feature>
<protein>
    <submittedName>
        <fullName evidence="16">Respiratory nitrate reductase subunit gamma</fullName>
    </submittedName>
</protein>
<feature type="transmembrane region" description="Helical" evidence="14">
    <location>
        <begin position="148"/>
        <end position="165"/>
    </location>
</feature>
<feature type="binding site" description="axial binding residue" evidence="13">
    <location>
        <position position="64"/>
    </location>
    <ligand>
        <name>heme b</name>
        <dbReference type="ChEBI" id="CHEBI:60344"/>
        <label>1</label>
    </ligand>
    <ligandPart>
        <name>Fe</name>
        <dbReference type="ChEBI" id="CHEBI:18248"/>
    </ligandPart>
</feature>
<keyword evidence="9" id="KW-0560">Oxidoreductase</keyword>
<dbReference type="GO" id="GO:0009055">
    <property type="term" value="F:electron transfer activity"/>
    <property type="evidence" value="ECO:0007669"/>
    <property type="project" value="TreeGrafter"/>
</dbReference>
<reference evidence="16" key="1">
    <citation type="submission" date="2022-12" db="EMBL/GenBank/DDBJ databases">
        <title>Reference genome sequencing for broad-spectrum identification of bacterial and archaeal isolates by mass spectrometry.</title>
        <authorList>
            <person name="Sekiguchi Y."/>
            <person name="Tourlousse D.M."/>
        </authorList>
    </citation>
    <scope>NUCLEOTIDE SEQUENCE</scope>
    <source>
        <strain evidence="16">H2</strain>
    </source>
</reference>
<comment type="subcellular location">
    <subcellularLocation>
        <location evidence="1">Cell membrane</location>
        <topology evidence="1">Multi-pass membrane protein</topology>
    </subcellularLocation>
</comment>
<dbReference type="InterPro" id="IPR036197">
    <property type="entry name" value="NarG-like_sf"/>
</dbReference>
<evidence type="ECO:0000313" key="17">
    <source>
        <dbReference type="Proteomes" id="UP001144352"/>
    </source>
</evidence>
<keyword evidence="4 13" id="KW-0349">Heme</keyword>
<evidence type="ECO:0000256" key="13">
    <source>
        <dbReference type="PIRSR" id="PIRSR603816-1"/>
    </source>
</evidence>
<sequence length="225" mass="25187">MTDYLFFAVFPYVALAVAVGGGVYRYSRERFSFSSLSSQFLDNRVLFWGSVAWHYGIVLILLAHLVALLFPGFWGRLLGDPLRLAAIEATGLALGLFTLAGLVVLLLRRIASPKAWAVATVMDLLLLAALLLQVATGLYNALVYRWGSLWYLSLAVPWLHSLACLNPDIKYIVPLPLMIKVHLVNAFLLLLLFPVTRLVHIVSIPISYLWRPWQVAVWNKRPIGS</sequence>
<keyword evidence="10 13" id="KW-0408">Iron</keyword>
<dbReference type="PANTHER" id="PTHR30598:SF3">
    <property type="entry name" value="RESPIRATORY NITRATE REDUCTASE 1 GAMMA CHAIN"/>
    <property type="match status" value="1"/>
</dbReference>
<evidence type="ECO:0000256" key="11">
    <source>
        <dbReference type="ARBA" id="ARBA00023063"/>
    </source>
</evidence>
<dbReference type="PANTHER" id="PTHR30598">
    <property type="entry name" value="NITRATE REDUCTASE PRIVATE CHAPERONE, REDOX ENZYME MATURATION PROTEIN REMP FAMILY"/>
    <property type="match status" value="1"/>
</dbReference>
<organism evidence="16 17">
    <name type="scientific">Geobacter hydrogenophilus</name>
    <dbReference type="NCBI Taxonomy" id="40983"/>
    <lineage>
        <taxon>Bacteria</taxon>
        <taxon>Pseudomonadati</taxon>
        <taxon>Thermodesulfobacteriota</taxon>
        <taxon>Desulfuromonadia</taxon>
        <taxon>Geobacterales</taxon>
        <taxon>Geobacteraceae</taxon>
        <taxon>Geobacter</taxon>
    </lineage>
</organism>
<evidence type="ECO:0000256" key="14">
    <source>
        <dbReference type="SAM" id="Phobius"/>
    </source>
</evidence>
<evidence type="ECO:0000256" key="9">
    <source>
        <dbReference type="ARBA" id="ARBA00023002"/>
    </source>
</evidence>
<dbReference type="GO" id="GO:0005886">
    <property type="term" value="C:plasma membrane"/>
    <property type="evidence" value="ECO:0007669"/>
    <property type="project" value="UniProtKB-SubCell"/>
</dbReference>
<proteinExistence type="predicted"/>
<feature type="binding site" description="axial binding residue" evidence="13">
    <location>
        <position position="200"/>
    </location>
    <ligand>
        <name>heme b</name>
        <dbReference type="ChEBI" id="CHEBI:60344"/>
        <label>1</label>
    </ligand>
    <ligandPart>
        <name>Fe</name>
        <dbReference type="ChEBI" id="CHEBI:18248"/>
    </ligandPart>
</feature>
<dbReference type="Proteomes" id="UP001144352">
    <property type="component" value="Unassembled WGS sequence"/>
</dbReference>
<dbReference type="SUPFAM" id="SSF103501">
    <property type="entry name" value="Respiratory nitrate reductase 1 gamma chain"/>
    <property type="match status" value="1"/>
</dbReference>
<evidence type="ECO:0000256" key="4">
    <source>
        <dbReference type="ARBA" id="ARBA00022617"/>
    </source>
</evidence>
<evidence type="ECO:0000256" key="10">
    <source>
        <dbReference type="ARBA" id="ARBA00023004"/>
    </source>
</evidence>
<feature type="transmembrane region" description="Helical" evidence="14">
    <location>
        <begin position="82"/>
        <end position="107"/>
    </location>
</feature>
<evidence type="ECO:0000256" key="1">
    <source>
        <dbReference type="ARBA" id="ARBA00004651"/>
    </source>
</evidence>
<dbReference type="GO" id="GO:0008940">
    <property type="term" value="F:nitrate reductase activity"/>
    <property type="evidence" value="ECO:0007669"/>
    <property type="project" value="InterPro"/>
</dbReference>
<dbReference type="GO" id="GO:0046872">
    <property type="term" value="F:metal ion binding"/>
    <property type="evidence" value="ECO:0007669"/>
    <property type="project" value="UniProtKB-KW"/>
</dbReference>
<feature type="transmembrane region" description="Helical" evidence="14">
    <location>
        <begin position="6"/>
        <end position="24"/>
    </location>
</feature>
<dbReference type="GO" id="GO:0009325">
    <property type="term" value="C:nitrate reductase complex"/>
    <property type="evidence" value="ECO:0007669"/>
    <property type="project" value="InterPro"/>
</dbReference>
<feature type="transmembrane region" description="Helical" evidence="14">
    <location>
        <begin position="45"/>
        <end position="70"/>
    </location>
</feature>
<feature type="binding site" description="axial binding residue" evidence="13">
    <location>
        <position position="182"/>
    </location>
    <ligand>
        <name>heme b</name>
        <dbReference type="ChEBI" id="CHEBI:60344"/>
        <label>1</label>
    </ligand>
    <ligandPart>
        <name>Fe</name>
        <dbReference type="ChEBI" id="CHEBI:18248"/>
    </ligandPart>
</feature>
<dbReference type="Gene3D" id="1.20.950.20">
    <property type="entry name" value="Transmembrane di-heme cytochromes, Chain C"/>
    <property type="match status" value="1"/>
</dbReference>
<dbReference type="EMBL" id="BSDS01000002">
    <property type="protein sequence ID" value="GLI38808.1"/>
    <property type="molecule type" value="Genomic_DNA"/>
</dbReference>
<evidence type="ECO:0000313" key="16">
    <source>
        <dbReference type="EMBL" id="GLI38808.1"/>
    </source>
</evidence>
<name>A0A9W6G1T0_9BACT</name>
<evidence type="ECO:0000256" key="8">
    <source>
        <dbReference type="ARBA" id="ARBA00022989"/>
    </source>
</evidence>
<feature type="domain" description="NarG-like" evidence="15">
    <location>
        <begin position="4"/>
        <end position="218"/>
    </location>
</feature>
<keyword evidence="6" id="KW-0479">Metal-binding</keyword>
<evidence type="ECO:0000256" key="7">
    <source>
        <dbReference type="ARBA" id="ARBA00022982"/>
    </source>
</evidence>